<dbReference type="Proteomes" id="UP000676169">
    <property type="component" value="Chromosome"/>
</dbReference>
<evidence type="ECO:0008006" key="4">
    <source>
        <dbReference type="Google" id="ProtNLM"/>
    </source>
</evidence>
<dbReference type="Pfam" id="PF07396">
    <property type="entry name" value="Porin_O_P"/>
    <property type="match status" value="1"/>
</dbReference>
<feature type="chain" id="PRO_5037861758" description="Alginate export domain-containing protein" evidence="1">
    <location>
        <begin position="24"/>
        <end position="448"/>
    </location>
</feature>
<dbReference type="AlphaFoldDB" id="A0A975J1S8"/>
<feature type="signal peptide" evidence="1">
    <location>
        <begin position="1"/>
        <end position="23"/>
    </location>
</feature>
<accession>A0A975J1S8</accession>
<dbReference type="InterPro" id="IPR023614">
    <property type="entry name" value="Porin_dom_sf"/>
</dbReference>
<keyword evidence="1" id="KW-0732">Signal</keyword>
<name>A0A975J1S8_9BACT</name>
<evidence type="ECO:0000256" key="1">
    <source>
        <dbReference type="SAM" id="SignalP"/>
    </source>
</evidence>
<reference evidence="2" key="1">
    <citation type="submission" date="2021-04" db="EMBL/GenBank/DDBJ databases">
        <title>Luteolibacter sp. 32A isolated from the skin of an Anderson's salamander (Ambystoma andersonii).</title>
        <authorList>
            <person name="Spergser J."/>
            <person name="Busse H.-J."/>
        </authorList>
    </citation>
    <scope>NUCLEOTIDE SEQUENCE</scope>
    <source>
        <strain evidence="2">32A</strain>
    </source>
</reference>
<organism evidence="2 3">
    <name type="scientific">Luteolibacter ambystomatis</name>
    <dbReference type="NCBI Taxonomy" id="2824561"/>
    <lineage>
        <taxon>Bacteria</taxon>
        <taxon>Pseudomonadati</taxon>
        <taxon>Verrucomicrobiota</taxon>
        <taxon>Verrucomicrobiia</taxon>
        <taxon>Verrucomicrobiales</taxon>
        <taxon>Verrucomicrobiaceae</taxon>
        <taxon>Luteolibacter</taxon>
    </lineage>
</organism>
<keyword evidence="3" id="KW-1185">Reference proteome</keyword>
<dbReference type="InterPro" id="IPR010870">
    <property type="entry name" value="Porin_O/P"/>
</dbReference>
<gene>
    <name evidence="2" type="ORF">KBB96_05845</name>
</gene>
<dbReference type="Gene3D" id="2.40.160.10">
    <property type="entry name" value="Porin"/>
    <property type="match status" value="1"/>
</dbReference>
<evidence type="ECO:0000313" key="2">
    <source>
        <dbReference type="EMBL" id="QUE52412.1"/>
    </source>
</evidence>
<dbReference type="EMBL" id="CP073100">
    <property type="protein sequence ID" value="QUE52412.1"/>
    <property type="molecule type" value="Genomic_DNA"/>
</dbReference>
<sequence length="448" mass="49144">MKHHSKTLKTAALLCGLSSAAFAGEPPAQTAPASSGDSMFSDFNFCSWLANKPGTVYKDAGNPYLSEVNFFGRFHYNAAYVDGSGTNGKDWNEAYTDVRRFRLGTKIGFLNYFTLKAVANFVEDQRFNGSVLPGHRDLEWGYSDFDEATISFDAKKAFSIDQLDKLDLIYGRFKWHGGLEARTSSNEILTVERSAISNKLYDSARPTGFAVNAVKGPWNATVGIYSSDGRNVDLNVGDSIGNRGNNEFIGGWGDELMYNAEVIYSATEDLRFGFEFLYNGANKSTNAIAGMDDNLLPYKWATTLSAEYTFAANAGVNVEGFYGDNGNIDQHKTAGQYDRRGTFGGVVVTPYYWIIPAKLQLVGQYMYAASEQAQGIRSNSRYFRAADGGAVNSGRGDELQSVYGGLNWLVCGDNLKFQAGVQYETLNTNAGDGTADAVTYLFGFRTFF</sequence>
<evidence type="ECO:0000313" key="3">
    <source>
        <dbReference type="Proteomes" id="UP000676169"/>
    </source>
</evidence>
<proteinExistence type="predicted"/>
<dbReference type="RefSeq" id="WP_211633401.1">
    <property type="nucleotide sequence ID" value="NZ_CP073100.1"/>
</dbReference>
<dbReference type="KEGG" id="lamb:KBB96_05845"/>
<protein>
    <recommendedName>
        <fullName evidence="4">Alginate export domain-containing protein</fullName>
    </recommendedName>
</protein>